<organism evidence="5 6">
    <name type="scientific">Aeromonas phage 65.2</name>
    <dbReference type="NCBI Taxonomy" id="1932896"/>
    <lineage>
        <taxon>Viruses</taxon>
        <taxon>Duplodnaviria</taxon>
        <taxon>Heunggongvirae</taxon>
        <taxon>Uroviricota</taxon>
        <taxon>Caudoviricetes</taxon>
        <taxon>Pantevenvirales</taxon>
        <taxon>Straboviridae</taxon>
        <taxon>Emmerichvirinae</taxon>
        <taxon>Ishigurovirus</taxon>
        <taxon>Ishigurovirus osborne</taxon>
    </lineage>
</organism>
<dbReference type="Proteomes" id="UP000225215">
    <property type="component" value="Segment"/>
</dbReference>
<dbReference type="GO" id="GO:0003723">
    <property type="term" value="F:RNA binding"/>
    <property type="evidence" value="ECO:0007669"/>
    <property type="project" value="InterPro"/>
</dbReference>
<protein>
    <recommendedName>
        <fullName evidence="2">Translation repressor protein</fullName>
    </recommendedName>
</protein>
<evidence type="ECO:0000256" key="3">
    <source>
        <dbReference type="ARBA" id="ARBA00022491"/>
    </source>
</evidence>
<dbReference type="Gene3D" id="3.30.70.650">
    <property type="entry name" value="Translation repressor RegA"/>
    <property type="match status" value="1"/>
</dbReference>
<evidence type="ECO:0000256" key="1">
    <source>
        <dbReference type="ARBA" id="ARBA00003563"/>
    </source>
</evidence>
<evidence type="ECO:0000313" key="6">
    <source>
        <dbReference type="Proteomes" id="UP000225215"/>
    </source>
</evidence>
<reference evidence="5 6" key="1">
    <citation type="journal article" date="2017" name="Sci. Rep.">
        <title>Characterization and diversity of phages infecting Aeromonas salmonicida subsp. salmonicida.</title>
        <authorList>
            <person name="Vincent A.T."/>
            <person name="Paquet V.E."/>
            <person name="Bernatchez A."/>
            <person name="Tremblay D.M."/>
            <person name="Moineau S."/>
            <person name="Charette S.J."/>
        </authorList>
    </citation>
    <scope>NUCLEOTIDE SEQUENCE [LARGE SCALE GENOMIC DNA]</scope>
</reference>
<accession>A0A219YBM2</accession>
<evidence type="ECO:0000313" key="5">
    <source>
        <dbReference type="EMBL" id="APU01414.1"/>
    </source>
</evidence>
<evidence type="ECO:0000256" key="4">
    <source>
        <dbReference type="ARBA" id="ARBA00022845"/>
    </source>
</evidence>
<comment type="function">
    <text evidence="1">Controls the translation of a number of proteins (such as regA itself, rIIB and at least 35 others) by binding to their mRNA.</text>
</comment>
<sequence>MIRIGLYNPQDFLKVRETLTRIGIANRETKHIWQSCHIIQKNGFYYVAHFKELLRRDGRDVVMSQEDVDRCYDIAYLLEDWDLCSVIDTMERPNRFEFHVISHKEKSEWIHKSKYIFKKNVHS</sequence>
<dbReference type="EMBL" id="KY290955">
    <property type="protein sequence ID" value="APU01414.1"/>
    <property type="molecule type" value="Genomic_DNA"/>
</dbReference>
<dbReference type="InterPro" id="IPR002702">
    <property type="entry name" value="Transl_repress_RegA"/>
</dbReference>
<evidence type="ECO:0000256" key="2">
    <source>
        <dbReference type="ARBA" id="ARBA00017936"/>
    </source>
</evidence>
<proteinExistence type="predicted"/>
<name>A0A219YBM2_9CAUD</name>
<dbReference type="Pfam" id="PF01818">
    <property type="entry name" value="Translat_reg"/>
    <property type="match status" value="1"/>
</dbReference>
<dbReference type="SUPFAM" id="SSF55064">
    <property type="entry name" value="Translational regulator protein regA"/>
    <property type="match status" value="1"/>
</dbReference>
<dbReference type="InterPro" id="IPR036516">
    <property type="entry name" value="Transl_repress_RegA_sf"/>
</dbReference>
<keyword evidence="3" id="KW-0678">Repressor</keyword>
<keyword evidence="4" id="KW-0810">Translation regulation</keyword>